<comment type="catalytic activity">
    <reaction evidence="13">
        <text>9-octadecanoyloxy-octadecanoate + H2O = 9-hydroxy-octadecanoate + octadecanoate + H(+)</text>
        <dbReference type="Rhea" id="RHEA:52096"/>
        <dbReference type="ChEBI" id="CHEBI:15377"/>
        <dbReference type="ChEBI" id="CHEBI:15378"/>
        <dbReference type="ChEBI" id="CHEBI:25629"/>
        <dbReference type="ChEBI" id="CHEBI:136286"/>
        <dbReference type="ChEBI" id="CHEBI:136373"/>
    </reaction>
    <physiologicalReaction direction="left-to-right" evidence="13">
        <dbReference type="Rhea" id="RHEA:52097"/>
    </physiologicalReaction>
</comment>
<evidence type="ECO:0000256" key="11">
    <source>
        <dbReference type="ARBA" id="ARBA00048701"/>
    </source>
</evidence>
<dbReference type="EMBL" id="OU893333">
    <property type="protein sequence ID" value="CAG9788734.1"/>
    <property type="molecule type" value="Genomic_DNA"/>
</dbReference>
<reference evidence="19" key="1">
    <citation type="submission" date="2021-12" db="EMBL/GenBank/DDBJ databases">
        <authorList>
            <person name="King R."/>
        </authorList>
    </citation>
    <scope>NUCLEOTIDE SEQUENCE</scope>
</reference>
<protein>
    <submittedName>
        <fullName evidence="19">Uncharacterized protein</fullName>
    </submittedName>
</protein>
<evidence type="ECO:0000256" key="17">
    <source>
        <dbReference type="SAM" id="MobiDB-lite"/>
    </source>
</evidence>
<comment type="catalytic activity">
    <reaction evidence="12">
        <text>9-(9Z-octadecenoyloxy)-octadecanoate + H2O = 9-hydroxy-octadecanoate + (9Z)-octadecenoate + H(+)</text>
        <dbReference type="Rhea" id="RHEA:52048"/>
        <dbReference type="ChEBI" id="CHEBI:15377"/>
        <dbReference type="ChEBI" id="CHEBI:15378"/>
        <dbReference type="ChEBI" id="CHEBI:30823"/>
        <dbReference type="ChEBI" id="CHEBI:136282"/>
        <dbReference type="ChEBI" id="CHEBI:136286"/>
    </reaction>
    <physiologicalReaction direction="left-to-right" evidence="12">
        <dbReference type="Rhea" id="RHEA:52049"/>
    </physiologicalReaction>
</comment>
<comment type="subcellular location">
    <subcellularLocation>
        <location evidence="2">Endomembrane system</location>
        <topology evidence="2">Multi-pass membrane protein</topology>
    </subcellularLocation>
</comment>
<name>A0A9N9R3C4_9NEOP</name>
<feature type="transmembrane region" description="Helical" evidence="18">
    <location>
        <begin position="68"/>
        <end position="90"/>
    </location>
</feature>
<feature type="transmembrane region" description="Helical" evidence="18">
    <location>
        <begin position="29"/>
        <end position="48"/>
    </location>
</feature>
<dbReference type="InterPro" id="IPR006838">
    <property type="entry name" value="ADTRP_AIG1"/>
</dbReference>
<dbReference type="AlphaFoldDB" id="A0A9N9R3C4"/>
<comment type="catalytic activity">
    <reaction evidence="8">
        <text>13-octadecanoyloxy-octadecanoate + H2O = 13-hydroxy-octadecanoate + octadecanoate + H(+)</text>
        <dbReference type="Rhea" id="RHEA:52084"/>
        <dbReference type="ChEBI" id="CHEBI:15377"/>
        <dbReference type="ChEBI" id="CHEBI:15378"/>
        <dbReference type="ChEBI" id="CHEBI:25629"/>
        <dbReference type="ChEBI" id="CHEBI:136304"/>
        <dbReference type="ChEBI" id="CHEBI:136335"/>
    </reaction>
    <physiologicalReaction direction="left-to-right" evidence="8">
        <dbReference type="Rhea" id="RHEA:52085"/>
    </physiologicalReaction>
</comment>
<comment type="catalytic activity">
    <reaction evidence="14">
        <text>13-(9Z-octadecenoyloxy)-octadecanoate + H2O = 13-hydroxy-octadecanoate + (9Z)-octadecenoate + H(+)</text>
        <dbReference type="Rhea" id="RHEA:52064"/>
        <dbReference type="ChEBI" id="CHEBI:15377"/>
        <dbReference type="ChEBI" id="CHEBI:15378"/>
        <dbReference type="ChEBI" id="CHEBI:30823"/>
        <dbReference type="ChEBI" id="CHEBI:136303"/>
        <dbReference type="ChEBI" id="CHEBI:136304"/>
    </reaction>
    <physiologicalReaction direction="left-to-right" evidence="14">
        <dbReference type="Rhea" id="RHEA:52065"/>
    </physiologicalReaction>
</comment>
<feature type="region of interest" description="Disordered" evidence="17">
    <location>
        <begin position="169"/>
        <end position="247"/>
    </location>
</feature>
<evidence type="ECO:0000256" key="8">
    <source>
        <dbReference type="ARBA" id="ARBA00047427"/>
    </source>
</evidence>
<comment type="catalytic activity">
    <reaction evidence="10">
        <text>12-octadecanoyloxy-octadecanoate + H2O = 12-hydroxyoctadecanoate + octadecanoate + H(+)</text>
        <dbReference type="Rhea" id="RHEA:52080"/>
        <dbReference type="ChEBI" id="CHEBI:15377"/>
        <dbReference type="ChEBI" id="CHEBI:15378"/>
        <dbReference type="ChEBI" id="CHEBI:25629"/>
        <dbReference type="ChEBI" id="CHEBI:84201"/>
        <dbReference type="ChEBI" id="CHEBI:136330"/>
    </reaction>
    <physiologicalReaction direction="left-to-right" evidence="10">
        <dbReference type="Rhea" id="RHEA:52081"/>
    </physiologicalReaction>
</comment>
<comment type="catalytic activity">
    <reaction evidence="15">
        <text>13-(9Z-hexadecenoyloxy)-octadecanoate + H2O = 13-hydroxy-octadecanoate + (9Z)-hexadecenoate + H(+)</text>
        <dbReference type="Rhea" id="RHEA:52076"/>
        <dbReference type="ChEBI" id="CHEBI:15377"/>
        <dbReference type="ChEBI" id="CHEBI:15378"/>
        <dbReference type="ChEBI" id="CHEBI:32372"/>
        <dbReference type="ChEBI" id="CHEBI:136304"/>
        <dbReference type="ChEBI" id="CHEBI:136315"/>
    </reaction>
    <physiologicalReaction direction="left-to-right" evidence="15">
        <dbReference type="Rhea" id="RHEA:52077"/>
    </physiologicalReaction>
</comment>
<evidence type="ECO:0000313" key="19">
    <source>
        <dbReference type="EMBL" id="CAG9788734.1"/>
    </source>
</evidence>
<evidence type="ECO:0000256" key="1">
    <source>
        <dbReference type="ARBA" id="ARBA00000923"/>
    </source>
</evidence>
<accession>A0A9N9R3C4</accession>
<evidence type="ECO:0000256" key="10">
    <source>
        <dbReference type="ARBA" id="ARBA00048680"/>
    </source>
</evidence>
<evidence type="ECO:0000256" key="3">
    <source>
        <dbReference type="ARBA" id="ARBA00009300"/>
    </source>
</evidence>
<comment type="catalytic activity">
    <reaction evidence="11">
        <text>12-(9Z-octadecenoyloxy)-octadecanoate + H2O = 12-hydroxyoctadecanoate + (9Z)-octadecenoate + H(+)</text>
        <dbReference type="Rhea" id="RHEA:52060"/>
        <dbReference type="ChEBI" id="CHEBI:15377"/>
        <dbReference type="ChEBI" id="CHEBI:15378"/>
        <dbReference type="ChEBI" id="CHEBI:30823"/>
        <dbReference type="ChEBI" id="CHEBI:84201"/>
        <dbReference type="ChEBI" id="CHEBI:136302"/>
    </reaction>
    <physiologicalReaction direction="left-to-right" evidence="11">
        <dbReference type="Rhea" id="RHEA:52061"/>
    </physiologicalReaction>
</comment>
<evidence type="ECO:0000313" key="20">
    <source>
        <dbReference type="Proteomes" id="UP001153714"/>
    </source>
</evidence>
<keyword evidence="6 18" id="KW-0472">Membrane</keyword>
<comment type="catalytic activity">
    <reaction evidence="16">
        <text>12-(9Z-hexadecenoyloxy)-octadecanoate + H2O = 12-hydroxyoctadecanoate + (9Z)-hexadecenoate + H(+)</text>
        <dbReference type="Rhea" id="RHEA:52072"/>
        <dbReference type="ChEBI" id="CHEBI:15377"/>
        <dbReference type="ChEBI" id="CHEBI:15378"/>
        <dbReference type="ChEBI" id="CHEBI:32372"/>
        <dbReference type="ChEBI" id="CHEBI:84201"/>
        <dbReference type="ChEBI" id="CHEBI:136312"/>
    </reaction>
    <physiologicalReaction direction="left-to-right" evidence="16">
        <dbReference type="Rhea" id="RHEA:52073"/>
    </physiologicalReaction>
</comment>
<keyword evidence="20" id="KW-1185">Reference proteome</keyword>
<dbReference type="GO" id="GO:0016020">
    <property type="term" value="C:membrane"/>
    <property type="evidence" value="ECO:0007669"/>
    <property type="project" value="InterPro"/>
</dbReference>
<evidence type="ECO:0000256" key="4">
    <source>
        <dbReference type="ARBA" id="ARBA00022692"/>
    </source>
</evidence>
<evidence type="ECO:0000256" key="16">
    <source>
        <dbReference type="ARBA" id="ARBA00049428"/>
    </source>
</evidence>
<evidence type="ECO:0000256" key="6">
    <source>
        <dbReference type="ARBA" id="ARBA00023136"/>
    </source>
</evidence>
<comment type="catalytic activity">
    <reaction evidence="9">
        <text>9-hexadecanoyloxy-octadecanoate + H2O = 9-hydroxy-octadecanoate + hexadecanoate + H(+)</text>
        <dbReference type="Rhea" id="RHEA:52052"/>
        <dbReference type="ChEBI" id="CHEBI:7896"/>
        <dbReference type="ChEBI" id="CHEBI:15377"/>
        <dbReference type="ChEBI" id="CHEBI:15378"/>
        <dbReference type="ChEBI" id="CHEBI:83670"/>
        <dbReference type="ChEBI" id="CHEBI:136286"/>
    </reaction>
    <physiologicalReaction direction="left-to-right" evidence="9">
        <dbReference type="Rhea" id="RHEA:52053"/>
    </physiologicalReaction>
</comment>
<dbReference type="OrthoDB" id="1898221at2759"/>
<keyword evidence="4 18" id="KW-0812">Transmembrane</keyword>
<comment type="catalytic activity">
    <reaction evidence="1">
        <text>9-(9Z-hexadecenoyloxy)-octadecanoate + H2O = (9Z)-hexadecenoate + 9-hydroxy-octadecanoate + H(+)</text>
        <dbReference type="Rhea" id="RHEA:52068"/>
        <dbReference type="ChEBI" id="CHEBI:15377"/>
        <dbReference type="ChEBI" id="CHEBI:15378"/>
        <dbReference type="ChEBI" id="CHEBI:32372"/>
        <dbReference type="ChEBI" id="CHEBI:136286"/>
        <dbReference type="ChEBI" id="CHEBI:136309"/>
    </reaction>
    <physiologicalReaction direction="left-to-right" evidence="1">
        <dbReference type="Rhea" id="RHEA:52069"/>
    </physiologicalReaction>
</comment>
<evidence type="ECO:0000256" key="7">
    <source>
        <dbReference type="ARBA" id="ARBA00047368"/>
    </source>
</evidence>
<feature type="transmembrane region" description="Helical" evidence="18">
    <location>
        <begin position="110"/>
        <end position="132"/>
    </location>
</feature>
<dbReference type="PANTHER" id="PTHR10989:SF16">
    <property type="entry name" value="AT02829P-RELATED"/>
    <property type="match status" value="1"/>
</dbReference>
<evidence type="ECO:0000256" key="9">
    <source>
        <dbReference type="ARBA" id="ARBA00047863"/>
    </source>
</evidence>
<dbReference type="Proteomes" id="UP001153714">
    <property type="component" value="Chromosome 2"/>
</dbReference>
<keyword evidence="5 18" id="KW-1133">Transmembrane helix</keyword>
<comment type="catalytic activity">
    <reaction evidence="7">
        <text>12-hexadecanoyloxy-octadecanoate + H2O = 12-hydroxyoctadecanoate + hexadecanoate + H(+)</text>
        <dbReference type="Rhea" id="RHEA:52056"/>
        <dbReference type="ChEBI" id="CHEBI:7896"/>
        <dbReference type="ChEBI" id="CHEBI:15377"/>
        <dbReference type="ChEBI" id="CHEBI:15378"/>
        <dbReference type="ChEBI" id="CHEBI:83677"/>
        <dbReference type="ChEBI" id="CHEBI:84201"/>
    </reaction>
    <physiologicalReaction direction="left-to-right" evidence="7">
        <dbReference type="Rhea" id="RHEA:52057"/>
    </physiologicalReaction>
</comment>
<evidence type="ECO:0000256" key="14">
    <source>
        <dbReference type="ARBA" id="ARBA00049296"/>
    </source>
</evidence>
<evidence type="ECO:0000256" key="12">
    <source>
        <dbReference type="ARBA" id="ARBA00048800"/>
    </source>
</evidence>
<gene>
    <name evidence="19" type="ORF">DIATSA_LOCUS6522</name>
</gene>
<dbReference type="PANTHER" id="PTHR10989">
    <property type="entry name" value="ANDROGEN-INDUCED PROTEIN 1-RELATED"/>
    <property type="match status" value="1"/>
</dbReference>
<comment type="similarity">
    <text evidence="3">Belongs to the AIG1 family.</text>
</comment>
<evidence type="ECO:0000256" key="2">
    <source>
        <dbReference type="ARBA" id="ARBA00004127"/>
    </source>
</evidence>
<dbReference type="GO" id="GO:0012505">
    <property type="term" value="C:endomembrane system"/>
    <property type="evidence" value="ECO:0007669"/>
    <property type="project" value="UniProtKB-SubCell"/>
</dbReference>
<evidence type="ECO:0000256" key="15">
    <source>
        <dbReference type="ARBA" id="ARBA00049322"/>
    </source>
</evidence>
<reference evidence="19" key="2">
    <citation type="submission" date="2022-10" db="EMBL/GenBank/DDBJ databases">
        <authorList>
            <consortium name="ENA_rothamsted_submissions"/>
            <consortium name="culmorum"/>
            <person name="King R."/>
        </authorList>
    </citation>
    <scope>NUCLEOTIDE SEQUENCE</scope>
</reference>
<feature type="compositionally biased region" description="Polar residues" evidence="17">
    <location>
        <begin position="184"/>
        <end position="220"/>
    </location>
</feature>
<evidence type="ECO:0000256" key="13">
    <source>
        <dbReference type="ARBA" id="ARBA00049221"/>
    </source>
</evidence>
<proteinExistence type="inferred from homology"/>
<evidence type="ECO:0000256" key="5">
    <source>
        <dbReference type="ARBA" id="ARBA00022989"/>
    </source>
</evidence>
<dbReference type="Pfam" id="PF04750">
    <property type="entry name" value="Far-17a_AIG1"/>
    <property type="match status" value="1"/>
</dbReference>
<organism evidence="19 20">
    <name type="scientific">Diatraea saccharalis</name>
    <name type="common">sugarcane borer</name>
    <dbReference type="NCBI Taxonomy" id="40085"/>
    <lineage>
        <taxon>Eukaryota</taxon>
        <taxon>Metazoa</taxon>
        <taxon>Ecdysozoa</taxon>
        <taxon>Arthropoda</taxon>
        <taxon>Hexapoda</taxon>
        <taxon>Insecta</taxon>
        <taxon>Pterygota</taxon>
        <taxon>Neoptera</taxon>
        <taxon>Endopterygota</taxon>
        <taxon>Lepidoptera</taxon>
        <taxon>Glossata</taxon>
        <taxon>Ditrysia</taxon>
        <taxon>Pyraloidea</taxon>
        <taxon>Crambidae</taxon>
        <taxon>Crambinae</taxon>
        <taxon>Diatraea</taxon>
    </lineage>
</organism>
<sequence>MAMAIQKSTTPDKESLTSMLPITSTMLRILFHLIGALHFCYGCYYDFIYVRIPSTSSTVTPFGGKLKYLTFINAMLQTVYFTVALCNDLFGNNEPTHSDKPIVRRIKDTIFTSLAFPLAMFVGITFWCIYAVDRAYPLKPTPLKTPTTYDNNPKCVHIPHNCPNSGPLLLRGGSHHELGKKGSGTYQSNSPDRTTGVQCPVSAQTHQTAPSQSRDSNSGTARARSLHTPKGVCGSPAPTTPLPERDEKFPSYLRRTTIPLSAPRDPVTEQPAKQTFSIPAPRGLPLGHSHWYLLYVSDVMSEVNGVLMYVYRVQALTPGLEITEVGVAHNANSSLPFWRR</sequence>
<evidence type="ECO:0000256" key="18">
    <source>
        <dbReference type="SAM" id="Phobius"/>
    </source>
</evidence>